<dbReference type="SMART" id="SM00906">
    <property type="entry name" value="Fungal_trans"/>
    <property type="match status" value="1"/>
</dbReference>
<evidence type="ECO:0000259" key="9">
    <source>
        <dbReference type="PROSITE" id="PS50048"/>
    </source>
</evidence>
<reference evidence="11" key="1">
    <citation type="journal article" date="2016" name="Genome Announc.">
        <title>Draft genome sequences of fungus Aspergillus calidoustus.</title>
        <authorList>
            <person name="Horn F."/>
            <person name="Linde J."/>
            <person name="Mattern D.J."/>
            <person name="Walther G."/>
            <person name="Guthke R."/>
            <person name="Scherlach K."/>
            <person name="Martin K."/>
            <person name="Brakhage A.A."/>
            <person name="Petzke L."/>
            <person name="Valiante V."/>
        </authorList>
    </citation>
    <scope>NUCLEOTIDE SEQUENCE [LARGE SCALE GENOMIC DNA]</scope>
    <source>
        <strain evidence="11">SF006504</strain>
    </source>
</reference>
<keyword evidence="2" id="KW-0479">Metal-binding</keyword>
<dbReference type="InterPro" id="IPR050815">
    <property type="entry name" value="TF_fung"/>
</dbReference>
<dbReference type="EMBL" id="CDMC01000023">
    <property type="protein sequence ID" value="CEL11132.1"/>
    <property type="molecule type" value="Genomic_DNA"/>
</dbReference>
<dbReference type="AlphaFoldDB" id="A0A0U5CJD5"/>
<dbReference type="Pfam" id="PF04082">
    <property type="entry name" value="Fungal_trans"/>
    <property type="match status" value="1"/>
</dbReference>
<dbReference type="InterPro" id="IPR001138">
    <property type="entry name" value="Zn2Cys6_DnaBD"/>
</dbReference>
<evidence type="ECO:0000256" key="6">
    <source>
        <dbReference type="ARBA" id="ARBA00023242"/>
    </source>
</evidence>
<comment type="subcellular location">
    <subcellularLocation>
        <location evidence="1">Nucleus</location>
    </subcellularLocation>
</comment>
<dbReference type="PANTHER" id="PTHR47338">
    <property type="entry name" value="ZN(II)2CYS6 TRANSCRIPTION FACTOR (EUROFUNG)-RELATED"/>
    <property type="match status" value="1"/>
</dbReference>
<sequence length="400" mass="45737">MDSQPWQPGNHDPSGPPRPPQTERRPRQSPGAACEECRRRKLRCDRKTPQCGVCAATSTVCKFSHLRSAPKRRQMQQLQQKIAALEERLNTASENNIVFQQPSFDLSNNATATDTQENVCLPVSFEAQSAAATTLDFHLAPSPPQQTGTDLPVTIKEELDQLYFDRVHVFAPMIHQSRYACWSCQQPKREARQALQYAMWTLAASFSAQFQQLAQSLYDETRRMLDMLEVKSREVDTTDIEHLQACLLLVIYEYMHSYDRRCWMRAGYAFRLVQLMRLFEIDSSTTGLGSFDWVEVEEKRRTFWVAYCVDRFLSIPSRWPITLIEHLITTRLPAPEAAFQSGHCVEMEYLADAISSNGPVQASPFSELVMVTTVCGRALVHHYQALVESSYNSSIRNFHD</sequence>
<feature type="domain" description="Zn(2)-C6 fungal-type" evidence="9">
    <location>
        <begin position="33"/>
        <end position="63"/>
    </location>
</feature>
<keyword evidence="6" id="KW-0539">Nucleus</keyword>
<accession>A0A0U5CJD5</accession>
<dbReference type="GO" id="GO:0008270">
    <property type="term" value="F:zinc ion binding"/>
    <property type="evidence" value="ECO:0007669"/>
    <property type="project" value="InterPro"/>
</dbReference>
<evidence type="ECO:0000256" key="5">
    <source>
        <dbReference type="ARBA" id="ARBA00023163"/>
    </source>
</evidence>
<dbReference type="Pfam" id="PF00172">
    <property type="entry name" value="Zn_clus"/>
    <property type="match status" value="1"/>
</dbReference>
<evidence type="ECO:0000256" key="1">
    <source>
        <dbReference type="ARBA" id="ARBA00004123"/>
    </source>
</evidence>
<dbReference type="InterPro" id="IPR036864">
    <property type="entry name" value="Zn2-C6_fun-type_DNA-bd_sf"/>
</dbReference>
<dbReference type="OMA" id="DWINTES"/>
<gene>
    <name evidence="10" type="ORF">ASPCAL14238</name>
</gene>
<proteinExistence type="predicted"/>
<feature type="coiled-coil region" evidence="7">
    <location>
        <begin position="68"/>
        <end position="95"/>
    </location>
</feature>
<keyword evidence="7" id="KW-0175">Coiled coil</keyword>
<dbReference type="GO" id="GO:0006351">
    <property type="term" value="P:DNA-templated transcription"/>
    <property type="evidence" value="ECO:0007669"/>
    <property type="project" value="InterPro"/>
</dbReference>
<evidence type="ECO:0000256" key="4">
    <source>
        <dbReference type="ARBA" id="ARBA00023125"/>
    </source>
</evidence>
<dbReference type="SUPFAM" id="SSF57701">
    <property type="entry name" value="Zn2/Cys6 DNA-binding domain"/>
    <property type="match status" value="1"/>
</dbReference>
<keyword evidence="4" id="KW-0238">DNA-binding</keyword>
<dbReference type="SMART" id="SM00066">
    <property type="entry name" value="GAL4"/>
    <property type="match status" value="1"/>
</dbReference>
<dbReference type="OrthoDB" id="3037908at2759"/>
<dbReference type="Gene3D" id="4.10.240.10">
    <property type="entry name" value="Zn(2)-C6 fungal-type DNA-binding domain"/>
    <property type="match status" value="1"/>
</dbReference>
<dbReference type="GO" id="GO:0000981">
    <property type="term" value="F:DNA-binding transcription factor activity, RNA polymerase II-specific"/>
    <property type="evidence" value="ECO:0007669"/>
    <property type="project" value="InterPro"/>
</dbReference>
<dbReference type="CDD" id="cd12148">
    <property type="entry name" value="fungal_TF_MHR"/>
    <property type="match status" value="1"/>
</dbReference>
<evidence type="ECO:0000256" key="2">
    <source>
        <dbReference type="ARBA" id="ARBA00022723"/>
    </source>
</evidence>
<keyword evidence="5" id="KW-0804">Transcription</keyword>
<evidence type="ECO:0000313" key="11">
    <source>
        <dbReference type="Proteomes" id="UP000054771"/>
    </source>
</evidence>
<dbReference type="InterPro" id="IPR007219">
    <property type="entry name" value="XnlR_reg_dom"/>
</dbReference>
<dbReference type="PROSITE" id="PS50048">
    <property type="entry name" value="ZN2_CY6_FUNGAL_2"/>
    <property type="match status" value="1"/>
</dbReference>
<keyword evidence="11" id="KW-1185">Reference proteome</keyword>
<protein>
    <recommendedName>
        <fullName evidence="9">Zn(2)-C6 fungal-type domain-containing protein</fullName>
    </recommendedName>
</protein>
<keyword evidence="3" id="KW-0805">Transcription regulation</keyword>
<evidence type="ECO:0000256" key="7">
    <source>
        <dbReference type="SAM" id="Coils"/>
    </source>
</evidence>
<organism evidence="10 11">
    <name type="scientific">Aspergillus calidoustus</name>
    <dbReference type="NCBI Taxonomy" id="454130"/>
    <lineage>
        <taxon>Eukaryota</taxon>
        <taxon>Fungi</taxon>
        <taxon>Dikarya</taxon>
        <taxon>Ascomycota</taxon>
        <taxon>Pezizomycotina</taxon>
        <taxon>Eurotiomycetes</taxon>
        <taxon>Eurotiomycetidae</taxon>
        <taxon>Eurotiales</taxon>
        <taxon>Aspergillaceae</taxon>
        <taxon>Aspergillus</taxon>
        <taxon>Aspergillus subgen. Nidulantes</taxon>
    </lineage>
</organism>
<dbReference type="GO" id="GO:0003677">
    <property type="term" value="F:DNA binding"/>
    <property type="evidence" value="ECO:0007669"/>
    <property type="project" value="UniProtKB-KW"/>
</dbReference>
<feature type="region of interest" description="Disordered" evidence="8">
    <location>
        <begin position="1"/>
        <end position="31"/>
    </location>
</feature>
<dbReference type="CDD" id="cd00067">
    <property type="entry name" value="GAL4"/>
    <property type="match status" value="1"/>
</dbReference>
<dbReference type="PANTHER" id="PTHR47338:SF3">
    <property type="entry name" value="C6 FINGER DOMAIN TRANSCRIPTION FACTOR DBAA-RELATED"/>
    <property type="match status" value="1"/>
</dbReference>
<dbReference type="PROSITE" id="PS00463">
    <property type="entry name" value="ZN2_CY6_FUNGAL_1"/>
    <property type="match status" value="1"/>
</dbReference>
<evidence type="ECO:0000256" key="3">
    <source>
        <dbReference type="ARBA" id="ARBA00023015"/>
    </source>
</evidence>
<dbReference type="STRING" id="454130.A0A0U5CJD5"/>
<dbReference type="Proteomes" id="UP000054771">
    <property type="component" value="Unassembled WGS sequence"/>
</dbReference>
<evidence type="ECO:0000256" key="8">
    <source>
        <dbReference type="SAM" id="MobiDB-lite"/>
    </source>
</evidence>
<evidence type="ECO:0000313" key="10">
    <source>
        <dbReference type="EMBL" id="CEL11132.1"/>
    </source>
</evidence>
<name>A0A0U5CJD5_ASPCI</name>
<dbReference type="GO" id="GO:0005634">
    <property type="term" value="C:nucleus"/>
    <property type="evidence" value="ECO:0007669"/>
    <property type="project" value="UniProtKB-SubCell"/>
</dbReference>